<feature type="compositionally biased region" description="Basic and acidic residues" evidence="1">
    <location>
        <begin position="15"/>
        <end position="26"/>
    </location>
</feature>
<dbReference type="RefSeq" id="XP_014160459.1">
    <property type="nucleotide sequence ID" value="XM_014304984.1"/>
</dbReference>
<evidence type="ECO:0000256" key="1">
    <source>
        <dbReference type="SAM" id="MobiDB-lite"/>
    </source>
</evidence>
<sequence>MSNPRQSRRQQYLTPERREEDDIDRRGTKRRQSITDYTNQRAEKERAEPQDAQGESLLEKYEQRLQRTSSERPTTLLSATESSSSSHQRVHTARGREDNPTFCIQGRSQKYHGLGYELPGSEGQLTEEKDTLSSFEEAPSFQEFAREQVVGQAEPTWE</sequence>
<proteinExistence type="predicted"/>
<feature type="compositionally biased region" description="Polar residues" evidence="1">
    <location>
        <begin position="66"/>
        <end position="81"/>
    </location>
</feature>
<dbReference type="Proteomes" id="UP000054560">
    <property type="component" value="Unassembled WGS sequence"/>
</dbReference>
<reference evidence="2 3" key="1">
    <citation type="submission" date="2011-02" db="EMBL/GenBank/DDBJ databases">
        <title>The Genome Sequence of Sphaeroforma arctica JP610.</title>
        <authorList>
            <consortium name="The Broad Institute Genome Sequencing Platform"/>
            <person name="Russ C."/>
            <person name="Cuomo C."/>
            <person name="Young S.K."/>
            <person name="Zeng Q."/>
            <person name="Gargeya S."/>
            <person name="Alvarado L."/>
            <person name="Berlin A."/>
            <person name="Chapman S.B."/>
            <person name="Chen Z."/>
            <person name="Freedman E."/>
            <person name="Gellesch M."/>
            <person name="Goldberg J."/>
            <person name="Griggs A."/>
            <person name="Gujja S."/>
            <person name="Heilman E."/>
            <person name="Heiman D."/>
            <person name="Howarth C."/>
            <person name="Mehta T."/>
            <person name="Neiman D."/>
            <person name="Pearson M."/>
            <person name="Roberts A."/>
            <person name="Saif S."/>
            <person name="Shea T."/>
            <person name="Shenoy N."/>
            <person name="Sisk P."/>
            <person name="Stolte C."/>
            <person name="Sykes S."/>
            <person name="White J."/>
            <person name="Yandava C."/>
            <person name="Burger G."/>
            <person name="Gray M.W."/>
            <person name="Holland P.W.H."/>
            <person name="King N."/>
            <person name="Lang F.B.F."/>
            <person name="Roger A.J."/>
            <person name="Ruiz-Trillo I."/>
            <person name="Haas B."/>
            <person name="Nusbaum C."/>
            <person name="Birren B."/>
        </authorList>
    </citation>
    <scope>NUCLEOTIDE SEQUENCE [LARGE SCALE GENOMIC DNA]</scope>
    <source>
        <strain evidence="2 3">JP610</strain>
    </source>
</reference>
<keyword evidence="3" id="KW-1185">Reference proteome</keyword>
<dbReference type="AlphaFoldDB" id="A0A0L0GC19"/>
<name>A0A0L0GC19_9EUKA</name>
<dbReference type="GeneID" id="25901834"/>
<feature type="compositionally biased region" description="Polar residues" evidence="1">
    <location>
        <begin position="1"/>
        <end position="13"/>
    </location>
</feature>
<feature type="region of interest" description="Disordered" evidence="1">
    <location>
        <begin position="1"/>
        <end position="158"/>
    </location>
</feature>
<protein>
    <submittedName>
        <fullName evidence="2">Uncharacterized protein</fullName>
    </submittedName>
</protein>
<accession>A0A0L0GC19</accession>
<dbReference type="EMBL" id="KQ241647">
    <property type="protein sequence ID" value="KNC86557.1"/>
    <property type="molecule type" value="Genomic_DNA"/>
</dbReference>
<evidence type="ECO:0000313" key="2">
    <source>
        <dbReference type="EMBL" id="KNC86557.1"/>
    </source>
</evidence>
<gene>
    <name evidence="2" type="ORF">SARC_01330</name>
</gene>
<organism evidence="2 3">
    <name type="scientific">Sphaeroforma arctica JP610</name>
    <dbReference type="NCBI Taxonomy" id="667725"/>
    <lineage>
        <taxon>Eukaryota</taxon>
        <taxon>Ichthyosporea</taxon>
        <taxon>Ichthyophonida</taxon>
        <taxon>Sphaeroforma</taxon>
    </lineage>
</organism>
<evidence type="ECO:0000313" key="3">
    <source>
        <dbReference type="Proteomes" id="UP000054560"/>
    </source>
</evidence>